<dbReference type="eggNOG" id="COG2215">
    <property type="taxonomic scope" value="Bacteria"/>
</dbReference>
<evidence type="ECO:0000256" key="13">
    <source>
        <dbReference type="RuleBase" id="RU362101"/>
    </source>
</evidence>
<keyword evidence="7 13" id="KW-0812">Transmembrane</keyword>
<feature type="compositionally biased region" description="Polar residues" evidence="14">
    <location>
        <begin position="50"/>
        <end position="63"/>
    </location>
</feature>
<dbReference type="PANTHER" id="PTHR40659:SF1">
    <property type="entry name" value="NICKEL_COBALT EFFLUX SYSTEM RCNA"/>
    <property type="match status" value="1"/>
</dbReference>
<feature type="region of interest" description="Disordered" evidence="14">
    <location>
        <begin position="38"/>
        <end position="63"/>
    </location>
</feature>
<evidence type="ECO:0000256" key="11">
    <source>
        <dbReference type="ARBA" id="ARBA00023136"/>
    </source>
</evidence>
<evidence type="ECO:0000256" key="9">
    <source>
        <dbReference type="ARBA" id="ARBA00023065"/>
    </source>
</evidence>
<gene>
    <name evidence="15" type="ordered locus">Dalk_2733</name>
</gene>
<evidence type="ECO:0000256" key="8">
    <source>
        <dbReference type="ARBA" id="ARBA00022989"/>
    </source>
</evidence>
<keyword evidence="6" id="KW-0533">Nickel</keyword>
<evidence type="ECO:0000256" key="10">
    <source>
        <dbReference type="ARBA" id="ARBA00023112"/>
    </source>
</evidence>
<dbReference type="GO" id="GO:0005886">
    <property type="term" value="C:plasma membrane"/>
    <property type="evidence" value="ECO:0007669"/>
    <property type="project" value="UniProtKB-SubCell"/>
</dbReference>
<dbReference type="KEGG" id="dal:Dalk_2733"/>
<dbReference type="HOGENOM" id="CLU_058605_4_0_7"/>
<dbReference type="GO" id="GO:0046583">
    <property type="term" value="F:monoatomic cation efflux transmembrane transporter activity"/>
    <property type="evidence" value="ECO:0007669"/>
    <property type="project" value="TreeGrafter"/>
</dbReference>
<comment type="similarity">
    <text evidence="13">Belongs to the NiCoT transporter (TC 2.A.52) family.</text>
</comment>
<dbReference type="GO" id="GO:0006824">
    <property type="term" value="P:cobalt ion transport"/>
    <property type="evidence" value="ECO:0007669"/>
    <property type="project" value="UniProtKB-KW"/>
</dbReference>
<dbReference type="InterPro" id="IPR051224">
    <property type="entry name" value="NiCoT_RcnA"/>
</dbReference>
<dbReference type="AlphaFoldDB" id="B8FKQ3"/>
<keyword evidence="16" id="KW-1185">Reference proteome</keyword>
<keyword evidence="5" id="KW-1003">Cell membrane</keyword>
<evidence type="ECO:0000256" key="4">
    <source>
        <dbReference type="ARBA" id="ARBA00022448"/>
    </source>
</evidence>
<evidence type="ECO:0000256" key="14">
    <source>
        <dbReference type="SAM" id="MobiDB-lite"/>
    </source>
</evidence>
<dbReference type="PANTHER" id="PTHR40659">
    <property type="entry name" value="NICKEL/COBALT EFFLUX SYSTEM RCNA"/>
    <property type="match status" value="1"/>
</dbReference>
<comment type="function">
    <text evidence="1">Efflux system for nickel and cobalt.</text>
</comment>
<keyword evidence="3" id="KW-0171">Cobalt transport</keyword>
<comment type="subcellular location">
    <subcellularLocation>
        <location evidence="2 13">Cell membrane</location>
        <topology evidence="2 13">Multi-pass membrane protein</topology>
    </subcellularLocation>
</comment>
<dbReference type="GO" id="GO:0032025">
    <property type="term" value="P:response to cobalt ion"/>
    <property type="evidence" value="ECO:0007669"/>
    <property type="project" value="TreeGrafter"/>
</dbReference>
<keyword evidence="8 13" id="KW-1133">Transmembrane helix</keyword>
<evidence type="ECO:0000256" key="2">
    <source>
        <dbReference type="ARBA" id="ARBA00004651"/>
    </source>
</evidence>
<feature type="transmembrane region" description="Helical" evidence="13">
    <location>
        <begin position="97"/>
        <end position="118"/>
    </location>
</feature>
<protein>
    <recommendedName>
        <fullName evidence="13">Nickel/cobalt efflux system</fullName>
    </recommendedName>
</protein>
<feature type="transmembrane region" description="Helical" evidence="13">
    <location>
        <begin position="232"/>
        <end position="253"/>
    </location>
</feature>
<feature type="transmembrane region" description="Helical" evidence="13">
    <location>
        <begin position="139"/>
        <end position="162"/>
    </location>
</feature>
<dbReference type="EMBL" id="CP001322">
    <property type="protein sequence ID" value="ACL04425.1"/>
    <property type="molecule type" value="Genomic_DNA"/>
</dbReference>
<proteinExistence type="inferred from homology"/>
<feature type="transmembrane region" description="Helical" evidence="13">
    <location>
        <begin position="259"/>
        <end position="284"/>
    </location>
</feature>
<keyword evidence="11 13" id="KW-0472">Membrane</keyword>
<evidence type="ECO:0000256" key="6">
    <source>
        <dbReference type="ARBA" id="ARBA00022596"/>
    </source>
</evidence>
<dbReference type="GO" id="GO:0010045">
    <property type="term" value="P:response to nickel cation"/>
    <property type="evidence" value="ECO:0007669"/>
    <property type="project" value="TreeGrafter"/>
</dbReference>
<dbReference type="Proteomes" id="UP000000739">
    <property type="component" value="Chromosome"/>
</dbReference>
<evidence type="ECO:0000256" key="3">
    <source>
        <dbReference type="ARBA" id="ARBA00022426"/>
    </source>
</evidence>
<evidence type="ECO:0000313" key="16">
    <source>
        <dbReference type="Proteomes" id="UP000000739"/>
    </source>
</evidence>
<keyword evidence="4 13" id="KW-0813">Transport</keyword>
<evidence type="ECO:0000256" key="7">
    <source>
        <dbReference type="ARBA" id="ARBA00022692"/>
    </source>
</evidence>
<accession>B8FKQ3</accession>
<name>B8FKQ3_DESAL</name>
<reference evidence="15 16" key="1">
    <citation type="journal article" date="2012" name="Environ. Microbiol.">
        <title>The genome sequence of Desulfatibacillum alkenivorans AK-01: a blueprint for anaerobic alkane oxidation.</title>
        <authorList>
            <person name="Callaghan A.V."/>
            <person name="Morris B.E."/>
            <person name="Pereira I.A."/>
            <person name="McInerney M.J."/>
            <person name="Austin R.N."/>
            <person name="Groves J.T."/>
            <person name="Kukor J.J."/>
            <person name="Suflita J.M."/>
            <person name="Young L.Y."/>
            <person name="Zylstra G.J."/>
            <person name="Wawrik B."/>
        </authorList>
    </citation>
    <scope>NUCLEOTIDE SEQUENCE [LARGE SCALE GENOMIC DNA]</scope>
    <source>
        <strain evidence="15 16">AK-01</strain>
    </source>
</reference>
<keyword evidence="9" id="KW-0406">Ion transport</keyword>
<sequence length="331" mass="35446">MNIIKYNILLILLIVIGLQFAGQTAVQAENPFFKPHSDQAVQKDAPAPQEKQTPETTSMPSKSRLSYPFLDKIIGIQAGLNQKISGLVREARDQRSAAPLLPLLAITFLYGILHAAGPGHGKAVAGSYILTQRQGVGRVIALGALIAFFHGMSGILIVFAARFILETGVSQSMDQTSHVVQLVSYGALVVLGAVLFVSGLLKIRKGRDAGEENSVQTEQGAYSNASLSWKRIFSVAFFMGMVPCPGVVFVMLFCLSMGMLWLGVILSFTQILGMAITIACVVLIGHFGKKSLAATAGRFASADRIFVFVELLGAFMLTSLGTLLFLAALHS</sequence>
<evidence type="ECO:0000313" key="15">
    <source>
        <dbReference type="EMBL" id="ACL04425.1"/>
    </source>
</evidence>
<feature type="transmembrane region" description="Helical" evidence="13">
    <location>
        <begin position="305"/>
        <end position="329"/>
    </location>
</feature>
<keyword evidence="10" id="KW-0921">Nickel transport</keyword>
<organism evidence="15 16">
    <name type="scientific">Desulfatibacillum aliphaticivorans</name>
    <dbReference type="NCBI Taxonomy" id="218208"/>
    <lineage>
        <taxon>Bacteria</taxon>
        <taxon>Pseudomonadati</taxon>
        <taxon>Thermodesulfobacteriota</taxon>
        <taxon>Desulfobacteria</taxon>
        <taxon>Desulfobacterales</taxon>
        <taxon>Desulfatibacillaceae</taxon>
        <taxon>Desulfatibacillum</taxon>
    </lineage>
</organism>
<dbReference type="GO" id="GO:0015099">
    <property type="term" value="F:nickel cation transmembrane transporter activity"/>
    <property type="evidence" value="ECO:0007669"/>
    <property type="project" value="UniProtKB-UniRule"/>
</dbReference>
<feature type="transmembrane region" description="Helical" evidence="13">
    <location>
        <begin position="182"/>
        <end position="201"/>
    </location>
</feature>
<evidence type="ECO:0000256" key="12">
    <source>
        <dbReference type="ARBA" id="ARBA00023285"/>
    </source>
</evidence>
<dbReference type="Pfam" id="PF03824">
    <property type="entry name" value="NicO"/>
    <property type="match status" value="1"/>
</dbReference>
<keyword evidence="12" id="KW-0170">Cobalt</keyword>
<evidence type="ECO:0000256" key="5">
    <source>
        <dbReference type="ARBA" id="ARBA00022475"/>
    </source>
</evidence>
<evidence type="ECO:0000256" key="1">
    <source>
        <dbReference type="ARBA" id="ARBA00002510"/>
    </source>
</evidence>
<dbReference type="InterPro" id="IPR011541">
    <property type="entry name" value="Ni/Co_transpt_high_affinity"/>
</dbReference>